<dbReference type="Pfam" id="PF00486">
    <property type="entry name" value="Trans_reg_C"/>
    <property type="match status" value="1"/>
</dbReference>
<evidence type="ECO:0000313" key="7">
    <source>
        <dbReference type="Proteomes" id="UP000036338"/>
    </source>
</evidence>
<dbReference type="EMBL" id="LDWR01000069">
    <property type="protein sequence ID" value="KML46862.1"/>
    <property type="molecule type" value="Genomic_DNA"/>
</dbReference>
<name>A0A0J5W7R4_BURCE</name>
<protein>
    <submittedName>
        <fullName evidence="6">Fis family transcriptional regulator</fullName>
    </submittedName>
</protein>
<evidence type="ECO:0000256" key="2">
    <source>
        <dbReference type="PROSITE-ProRule" id="PRU00169"/>
    </source>
</evidence>
<evidence type="ECO:0000259" key="5">
    <source>
        <dbReference type="PROSITE" id="PS51755"/>
    </source>
</evidence>
<dbReference type="PANTHER" id="PTHR48111">
    <property type="entry name" value="REGULATOR OF RPOS"/>
    <property type="match status" value="1"/>
</dbReference>
<feature type="domain" description="Response regulatory" evidence="4">
    <location>
        <begin position="7"/>
        <end position="120"/>
    </location>
</feature>
<dbReference type="GO" id="GO:0032993">
    <property type="term" value="C:protein-DNA complex"/>
    <property type="evidence" value="ECO:0007669"/>
    <property type="project" value="TreeGrafter"/>
</dbReference>
<feature type="modified residue" description="4-aspartylphosphate" evidence="2">
    <location>
        <position position="56"/>
    </location>
</feature>
<evidence type="ECO:0000256" key="3">
    <source>
        <dbReference type="PROSITE-ProRule" id="PRU01091"/>
    </source>
</evidence>
<dbReference type="SMART" id="SM00862">
    <property type="entry name" value="Trans_reg_C"/>
    <property type="match status" value="1"/>
</dbReference>
<dbReference type="InterPro" id="IPR039420">
    <property type="entry name" value="WalR-like"/>
</dbReference>
<accession>A0A0J5W7R4</accession>
<dbReference type="Gene3D" id="1.10.10.10">
    <property type="entry name" value="Winged helix-like DNA-binding domain superfamily/Winged helix DNA-binding domain"/>
    <property type="match status" value="1"/>
</dbReference>
<dbReference type="SUPFAM" id="SSF52172">
    <property type="entry name" value="CheY-like"/>
    <property type="match status" value="1"/>
</dbReference>
<keyword evidence="1 3" id="KW-0238">DNA-binding</keyword>
<evidence type="ECO:0000256" key="1">
    <source>
        <dbReference type="ARBA" id="ARBA00023125"/>
    </source>
</evidence>
<organism evidence="6 7">
    <name type="scientific">Burkholderia cepacia</name>
    <name type="common">Pseudomonas cepacia</name>
    <dbReference type="NCBI Taxonomy" id="292"/>
    <lineage>
        <taxon>Bacteria</taxon>
        <taxon>Pseudomonadati</taxon>
        <taxon>Pseudomonadota</taxon>
        <taxon>Betaproteobacteria</taxon>
        <taxon>Burkholderiales</taxon>
        <taxon>Burkholderiaceae</taxon>
        <taxon>Burkholderia</taxon>
        <taxon>Burkholderia cepacia complex</taxon>
    </lineage>
</organism>
<dbReference type="InterPro" id="IPR011006">
    <property type="entry name" value="CheY-like_superfamily"/>
</dbReference>
<dbReference type="AlphaFoldDB" id="A0A0J5W7R4"/>
<dbReference type="GO" id="GO:0006355">
    <property type="term" value="P:regulation of DNA-templated transcription"/>
    <property type="evidence" value="ECO:0007669"/>
    <property type="project" value="InterPro"/>
</dbReference>
<dbReference type="InterPro" id="IPR036388">
    <property type="entry name" value="WH-like_DNA-bd_sf"/>
</dbReference>
<dbReference type="PANTHER" id="PTHR48111:SF50">
    <property type="entry name" value="KDP OPERON TRANSCRIPTIONAL REGULATORY PROTEIN KDPE"/>
    <property type="match status" value="1"/>
</dbReference>
<dbReference type="SMART" id="SM00448">
    <property type="entry name" value="REC"/>
    <property type="match status" value="1"/>
</dbReference>
<gene>
    <name evidence="6" type="ORF">VL15_34260</name>
</gene>
<proteinExistence type="predicted"/>
<dbReference type="GO" id="GO:0000976">
    <property type="term" value="F:transcription cis-regulatory region binding"/>
    <property type="evidence" value="ECO:0007669"/>
    <property type="project" value="TreeGrafter"/>
</dbReference>
<evidence type="ECO:0000259" key="4">
    <source>
        <dbReference type="PROSITE" id="PS50110"/>
    </source>
</evidence>
<dbReference type="InterPro" id="IPR001867">
    <property type="entry name" value="OmpR/PhoB-type_DNA-bd"/>
</dbReference>
<dbReference type="Gene3D" id="3.40.50.2300">
    <property type="match status" value="1"/>
</dbReference>
<dbReference type="PROSITE" id="PS50110">
    <property type="entry name" value="RESPONSE_REGULATORY"/>
    <property type="match status" value="1"/>
</dbReference>
<dbReference type="GO" id="GO:0005829">
    <property type="term" value="C:cytosol"/>
    <property type="evidence" value="ECO:0007669"/>
    <property type="project" value="TreeGrafter"/>
</dbReference>
<dbReference type="PROSITE" id="PS51755">
    <property type="entry name" value="OMPR_PHOB"/>
    <property type="match status" value="1"/>
</dbReference>
<dbReference type="GO" id="GO:0000156">
    <property type="term" value="F:phosphorelay response regulator activity"/>
    <property type="evidence" value="ECO:0007669"/>
    <property type="project" value="TreeGrafter"/>
</dbReference>
<dbReference type="PATRIC" id="fig|292.27.peg.7790"/>
<dbReference type="CDD" id="cd00383">
    <property type="entry name" value="trans_reg_C"/>
    <property type="match status" value="1"/>
</dbReference>
<dbReference type="Pfam" id="PF00072">
    <property type="entry name" value="Response_reg"/>
    <property type="match status" value="1"/>
</dbReference>
<sequence>MSEPTVVIVIVDEDRFIRHFVRVALKAEHMHVCEAGTGAAGVAAVTARRPDLIVADTNLPDLGGTELIRALRACSAAPLIVLSALNAESDKVAALDAGADDYLTKPFGAAELIARIRAHLRRQASGGRIDAMRVRFGDVTVDLGERQVLRGGARVHLSPIEYRLLAVLAHHAGRQLTHDRLLSEVWGVAHGKDAHDLRVYVGHLRRKLECDPRRPEYIVTETGVGYRLAGAA</sequence>
<reference evidence="6 7" key="1">
    <citation type="submission" date="2015-05" db="EMBL/GenBank/DDBJ databases">
        <title>Draft genome of Burkholderia cepacia LK29.</title>
        <authorList>
            <person name="Chan X.Y."/>
        </authorList>
    </citation>
    <scope>NUCLEOTIDE SEQUENCE [LARGE SCALE GENOMIC DNA]</scope>
    <source>
        <strain evidence="6 7">LK29</strain>
    </source>
</reference>
<evidence type="ECO:0000313" key="6">
    <source>
        <dbReference type="EMBL" id="KML46862.1"/>
    </source>
</evidence>
<dbReference type="Proteomes" id="UP000036338">
    <property type="component" value="Unassembled WGS sequence"/>
</dbReference>
<feature type="DNA-binding region" description="OmpR/PhoB-type" evidence="3">
    <location>
        <begin position="131"/>
        <end position="230"/>
    </location>
</feature>
<feature type="domain" description="OmpR/PhoB-type" evidence="5">
    <location>
        <begin position="131"/>
        <end position="230"/>
    </location>
</feature>
<keyword evidence="2" id="KW-0597">Phosphoprotein</keyword>
<dbReference type="RefSeq" id="WP_048251233.1">
    <property type="nucleotide sequence ID" value="NZ_LDWR01000069.1"/>
</dbReference>
<dbReference type="InterPro" id="IPR001789">
    <property type="entry name" value="Sig_transdc_resp-reg_receiver"/>
</dbReference>
<comment type="caution">
    <text evidence="6">The sequence shown here is derived from an EMBL/GenBank/DDBJ whole genome shotgun (WGS) entry which is preliminary data.</text>
</comment>
<dbReference type="Gene3D" id="6.10.250.690">
    <property type="match status" value="1"/>
</dbReference>